<dbReference type="GO" id="GO:0043190">
    <property type="term" value="C:ATP-binding cassette (ABC) transporter complex"/>
    <property type="evidence" value="ECO:0007669"/>
    <property type="project" value="InterPro"/>
</dbReference>
<dbReference type="PANTHER" id="PTHR42781">
    <property type="entry name" value="SPERMIDINE/PUTRESCINE IMPORT ATP-BINDING PROTEIN POTA"/>
    <property type="match status" value="1"/>
</dbReference>
<dbReference type="Pfam" id="PF08402">
    <property type="entry name" value="TOBE_2"/>
    <property type="match status" value="1"/>
</dbReference>
<keyword evidence="3 7" id="KW-0547">Nucleotide-binding</keyword>
<dbReference type="InterPro" id="IPR005893">
    <property type="entry name" value="PotA-like"/>
</dbReference>
<comment type="caution">
    <text evidence="9">The sequence shown here is derived from an EMBL/GenBank/DDBJ whole genome shotgun (WGS) entry which is preliminary data.</text>
</comment>
<organism evidence="9 10">
    <name type="scientific">Roseibium marinum</name>
    <dbReference type="NCBI Taxonomy" id="281252"/>
    <lineage>
        <taxon>Bacteria</taxon>
        <taxon>Pseudomonadati</taxon>
        <taxon>Pseudomonadota</taxon>
        <taxon>Alphaproteobacteria</taxon>
        <taxon>Hyphomicrobiales</taxon>
        <taxon>Stappiaceae</taxon>
        <taxon>Roseibium</taxon>
    </lineage>
</organism>
<protein>
    <recommendedName>
        <fullName evidence="7">Spermidine/putrescine import ATP-binding protein PotA</fullName>
        <ecNumber evidence="7">7.6.2.11</ecNumber>
    </recommendedName>
</protein>
<evidence type="ECO:0000313" key="10">
    <source>
        <dbReference type="Proteomes" id="UP000236959"/>
    </source>
</evidence>
<dbReference type="RefSeq" id="WP_103222111.1">
    <property type="nucleotide sequence ID" value="NZ_PPCN01000003.1"/>
</dbReference>
<dbReference type="PROSITE" id="PS00211">
    <property type="entry name" value="ABC_TRANSPORTER_1"/>
    <property type="match status" value="1"/>
</dbReference>
<dbReference type="Proteomes" id="UP000236959">
    <property type="component" value="Unassembled WGS sequence"/>
</dbReference>
<evidence type="ECO:0000259" key="8">
    <source>
        <dbReference type="PROSITE" id="PS50893"/>
    </source>
</evidence>
<keyword evidence="5 7" id="KW-1278">Translocase</keyword>
<evidence type="ECO:0000256" key="1">
    <source>
        <dbReference type="ARBA" id="ARBA00022448"/>
    </source>
</evidence>
<gene>
    <name evidence="7" type="primary">potA</name>
    <name evidence="9" type="ORF">CLV41_10381</name>
</gene>
<dbReference type="SUPFAM" id="SSF50331">
    <property type="entry name" value="MOP-like"/>
    <property type="match status" value="1"/>
</dbReference>
<dbReference type="GO" id="GO:0005524">
    <property type="term" value="F:ATP binding"/>
    <property type="evidence" value="ECO:0007669"/>
    <property type="project" value="UniProtKB-KW"/>
</dbReference>
<dbReference type="GO" id="GO:0015697">
    <property type="term" value="P:quaternary ammonium group transport"/>
    <property type="evidence" value="ECO:0007669"/>
    <property type="project" value="UniProtKB-ARBA"/>
</dbReference>
<dbReference type="GO" id="GO:0015417">
    <property type="term" value="F:ABC-type polyamine transporter activity"/>
    <property type="evidence" value="ECO:0007669"/>
    <property type="project" value="UniProtKB-EC"/>
</dbReference>
<accession>A0A2S3UWR2</accession>
<evidence type="ECO:0000256" key="7">
    <source>
        <dbReference type="RuleBase" id="RU364083"/>
    </source>
</evidence>
<dbReference type="NCBIfam" id="TIGR01187">
    <property type="entry name" value="potA"/>
    <property type="match status" value="1"/>
</dbReference>
<dbReference type="SUPFAM" id="SSF52540">
    <property type="entry name" value="P-loop containing nucleoside triphosphate hydrolases"/>
    <property type="match status" value="1"/>
</dbReference>
<dbReference type="Gene3D" id="3.40.50.300">
    <property type="entry name" value="P-loop containing nucleotide triphosphate hydrolases"/>
    <property type="match status" value="1"/>
</dbReference>
<keyword evidence="10" id="KW-1185">Reference proteome</keyword>
<comment type="catalytic activity">
    <reaction evidence="7">
        <text>ATP + H2O + polyamine-[polyamine-binding protein]Side 1 = ADP + phosphate + polyamineSide 2 + [polyamine-binding protein]Side 1.</text>
        <dbReference type="EC" id="7.6.2.11"/>
    </reaction>
</comment>
<dbReference type="GO" id="GO:0016887">
    <property type="term" value="F:ATP hydrolysis activity"/>
    <property type="evidence" value="ECO:0007669"/>
    <property type="project" value="InterPro"/>
</dbReference>
<reference evidence="9 10" key="1">
    <citation type="submission" date="2018-01" db="EMBL/GenBank/DDBJ databases">
        <title>Genomic Encyclopedia of Archaeal and Bacterial Type Strains, Phase II (KMG-II): from individual species to whole genera.</title>
        <authorList>
            <person name="Goeker M."/>
        </authorList>
    </citation>
    <scope>NUCLEOTIDE SEQUENCE [LARGE SCALE GENOMIC DNA]</scope>
    <source>
        <strain evidence="9 10">DSM 17023</strain>
    </source>
</reference>
<dbReference type="InterPro" id="IPR013611">
    <property type="entry name" value="Transp-assoc_OB_typ2"/>
</dbReference>
<evidence type="ECO:0000256" key="6">
    <source>
        <dbReference type="ARBA" id="ARBA00023136"/>
    </source>
</evidence>
<evidence type="ECO:0000256" key="3">
    <source>
        <dbReference type="ARBA" id="ARBA00022741"/>
    </source>
</evidence>
<dbReference type="SMART" id="SM00382">
    <property type="entry name" value="AAA"/>
    <property type="match status" value="1"/>
</dbReference>
<keyword evidence="4 7" id="KW-0067">ATP-binding</keyword>
<dbReference type="InterPro" id="IPR008995">
    <property type="entry name" value="Mo/tungstate-bd_C_term_dom"/>
</dbReference>
<name>A0A2S3UWR2_9HYPH</name>
<dbReference type="InterPro" id="IPR003593">
    <property type="entry name" value="AAA+_ATPase"/>
</dbReference>
<keyword evidence="1 7" id="KW-0813">Transport</keyword>
<feature type="domain" description="ABC transporter" evidence="8">
    <location>
        <begin position="4"/>
        <end position="234"/>
    </location>
</feature>
<dbReference type="InterPro" id="IPR017871">
    <property type="entry name" value="ABC_transporter-like_CS"/>
</dbReference>
<comment type="similarity">
    <text evidence="7">Belongs to the ABC transporter superfamily. Spermidine/putrescine importer (TC 3.A.1.11.1) family.</text>
</comment>
<dbReference type="EC" id="7.6.2.11" evidence="7"/>
<comment type="function">
    <text evidence="7">Part of the ABC transporter complex PotABCD involved in spermidine/putrescine import. Responsible for energy coupling to the transport system.</text>
</comment>
<dbReference type="InterPro" id="IPR003439">
    <property type="entry name" value="ABC_transporter-like_ATP-bd"/>
</dbReference>
<dbReference type="OrthoDB" id="9802264at2"/>
<dbReference type="FunFam" id="3.40.50.300:FF:000425">
    <property type="entry name" value="Probable ABC transporter, ATP-binding subunit"/>
    <property type="match status" value="1"/>
</dbReference>
<dbReference type="Gene3D" id="2.40.50.100">
    <property type="match status" value="1"/>
</dbReference>
<keyword evidence="2 7" id="KW-1003">Cell membrane</keyword>
<proteinExistence type="inferred from homology"/>
<evidence type="ECO:0000256" key="2">
    <source>
        <dbReference type="ARBA" id="ARBA00022475"/>
    </source>
</evidence>
<dbReference type="PANTHER" id="PTHR42781:SF4">
    <property type="entry name" value="SPERMIDINE_PUTRESCINE IMPORT ATP-BINDING PROTEIN POTA"/>
    <property type="match status" value="1"/>
</dbReference>
<dbReference type="EMBL" id="PPCN01000003">
    <property type="protein sequence ID" value="POF32162.1"/>
    <property type="molecule type" value="Genomic_DNA"/>
</dbReference>
<dbReference type="AlphaFoldDB" id="A0A2S3UWR2"/>
<dbReference type="PROSITE" id="PS50893">
    <property type="entry name" value="ABC_TRANSPORTER_2"/>
    <property type="match status" value="1"/>
</dbReference>
<evidence type="ECO:0000256" key="5">
    <source>
        <dbReference type="ARBA" id="ARBA00022967"/>
    </source>
</evidence>
<dbReference type="Pfam" id="PF00005">
    <property type="entry name" value="ABC_tran"/>
    <property type="match status" value="1"/>
</dbReference>
<evidence type="ECO:0000313" key="9">
    <source>
        <dbReference type="EMBL" id="POF32162.1"/>
    </source>
</evidence>
<evidence type="ECO:0000256" key="4">
    <source>
        <dbReference type="ARBA" id="ARBA00022840"/>
    </source>
</evidence>
<keyword evidence="6 7" id="KW-0472">Membrane</keyword>
<dbReference type="InterPro" id="IPR027417">
    <property type="entry name" value="P-loop_NTPase"/>
</dbReference>
<comment type="subunit">
    <text evidence="7">The complex is composed of two ATP-binding proteins (PotA), two transmembrane proteins (PotB and PotC) and a solute-binding protein (PotD).</text>
</comment>
<sequence length="364" mass="40065">MSDIRLEQLTKSYGDSVAVDSVSLQIREGEFYALLGPSGCGKSTTLRMVAGFVKPTAGRIVVDGQNLTPLPPEKRDIGIVFQNYAIFPHMSVADNIAFGLKLRKKSRSEIDTAVRAALEQVGLTGFEDRFQRNLSGGQQQRVALARVLVTEPRILLLDEPLSALDKTLREEMKFWIKNLQQKLGITTIYVTHDQDEALTMSDRIGVMRAGQIEQSGTPQQIYEEPGTLFVTSFIGQSNILDVKCLEVKEHKATIELGGQVLQASTHHLIGKGTGAKLVIRPENVLMGQEAEAQGVPLLAATVLDETYQGAMLRYRLEVAGQEIVAERQNQFHLEKWDPGAVVRIGWTERRARVLPEDGAGSSSG</sequence>
<dbReference type="InterPro" id="IPR050093">
    <property type="entry name" value="ABC_SmlMolc_Importer"/>
</dbReference>